<keyword evidence="1" id="KW-0812">Transmembrane</keyword>
<keyword evidence="1" id="KW-0472">Membrane</keyword>
<dbReference type="EMBL" id="RZHG01000028">
    <property type="protein sequence ID" value="RUR27388.1"/>
    <property type="molecule type" value="Genomic_DNA"/>
</dbReference>
<evidence type="ECO:0000313" key="2">
    <source>
        <dbReference type="EMBL" id="RUR27388.1"/>
    </source>
</evidence>
<accession>A0A3S0YR45</accession>
<sequence length="72" mass="7533">MVSAAVGLSGFMFSVQLEELNVSVTFSALGDLVKKVATLLLESTIVASLGTIGNIWVVALLFSPKHGVLTQL</sequence>
<keyword evidence="3" id="KW-1185">Reference proteome</keyword>
<dbReference type="AlphaFoldDB" id="A0A3S0YR45"/>
<dbReference type="Proteomes" id="UP000287336">
    <property type="component" value="Unassembled WGS sequence"/>
</dbReference>
<name>A0A3S0YR45_9GAMM</name>
<dbReference type="RefSeq" id="WP_126948889.1">
    <property type="nucleotide sequence ID" value="NZ_RZHG01000028.1"/>
</dbReference>
<proteinExistence type="predicted"/>
<organism evidence="2 3">
    <name type="scientific">Vreelandella andesensis</name>
    <dbReference type="NCBI Taxonomy" id="447567"/>
    <lineage>
        <taxon>Bacteria</taxon>
        <taxon>Pseudomonadati</taxon>
        <taxon>Pseudomonadota</taxon>
        <taxon>Gammaproteobacteria</taxon>
        <taxon>Oceanospirillales</taxon>
        <taxon>Halomonadaceae</taxon>
        <taxon>Vreelandella</taxon>
    </lineage>
</organism>
<reference evidence="2 3" key="1">
    <citation type="submission" date="2018-12" db="EMBL/GenBank/DDBJ databases">
        <title>three novel Halomonas strain isolated from plants.</title>
        <authorList>
            <person name="Sun C."/>
        </authorList>
    </citation>
    <scope>NUCLEOTIDE SEQUENCE [LARGE SCALE GENOMIC DNA]</scope>
    <source>
        <strain evidence="2 3">DSM 19434</strain>
    </source>
</reference>
<evidence type="ECO:0000313" key="3">
    <source>
        <dbReference type="Proteomes" id="UP000287336"/>
    </source>
</evidence>
<evidence type="ECO:0000256" key="1">
    <source>
        <dbReference type="SAM" id="Phobius"/>
    </source>
</evidence>
<gene>
    <name evidence="2" type="ORF">ELY33_15945</name>
</gene>
<comment type="caution">
    <text evidence="2">The sequence shown here is derived from an EMBL/GenBank/DDBJ whole genome shotgun (WGS) entry which is preliminary data.</text>
</comment>
<protein>
    <submittedName>
        <fullName evidence="2">Uncharacterized protein</fullName>
    </submittedName>
</protein>
<feature type="transmembrane region" description="Helical" evidence="1">
    <location>
        <begin position="41"/>
        <end position="62"/>
    </location>
</feature>
<keyword evidence="1" id="KW-1133">Transmembrane helix</keyword>